<dbReference type="AlphaFoldDB" id="A0AAE9ZDE8"/>
<gene>
    <name evidence="2" type="ORF">PUV54_13105</name>
</gene>
<dbReference type="Proteomes" id="UP001214043">
    <property type="component" value="Chromosome"/>
</dbReference>
<evidence type="ECO:0000313" key="3">
    <source>
        <dbReference type="Proteomes" id="UP001214043"/>
    </source>
</evidence>
<keyword evidence="3" id="KW-1185">Reference proteome</keyword>
<organism evidence="2 3">
    <name type="scientific">Hyphococcus flavus</name>
    <dbReference type="NCBI Taxonomy" id="1866326"/>
    <lineage>
        <taxon>Bacteria</taxon>
        <taxon>Pseudomonadati</taxon>
        <taxon>Pseudomonadota</taxon>
        <taxon>Alphaproteobacteria</taxon>
        <taxon>Parvularculales</taxon>
        <taxon>Parvularculaceae</taxon>
        <taxon>Hyphococcus</taxon>
    </lineage>
</organism>
<keyword evidence="1" id="KW-1133">Transmembrane helix</keyword>
<keyword evidence="1" id="KW-0472">Membrane</keyword>
<feature type="transmembrane region" description="Helical" evidence="1">
    <location>
        <begin position="69"/>
        <end position="89"/>
    </location>
</feature>
<name>A0AAE9ZDE8_9PROT</name>
<accession>A0AAE9ZDE8</accession>
<dbReference type="KEGG" id="hfl:PUV54_13105"/>
<evidence type="ECO:0000256" key="1">
    <source>
        <dbReference type="SAM" id="Phobius"/>
    </source>
</evidence>
<dbReference type="EMBL" id="CP118166">
    <property type="protein sequence ID" value="WDI30892.1"/>
    <property type="molecule type" value="Genomic_DNA"/>
</dbReference>
<evidence type="ECO:0000313" key="2">
    <source>
        <dbReference type="EMBL" id="WDI30892.1"/>
    </source>
</evidence>
<dbReference type="RefSeq" id="WP_274492714.1">
    <property type="nucleotide sequence ID" value="NZ_CP118166.1"/>
</dbReference>
<proteinExistence type="predicted"/>
<sequence>MFNALAIGFISAAVFVPSGRTAANYTGSAESVGGVDSPLTTLRLIIQGETQELMGVPFGLSVLEPVAPIIPYLFIFIGFLLHLMARAAANRA</sequence>
<keyword evidence="1" id="KW-0812">Transmembrane</keyword>
<reference evidence="2" key="1">
    <citation type="submission" date="2023-02" db="EMBL/GenBank/DDBJ databases">
        <title>Genome sequence of Hyphococcus flavus.</title>
        <authorList>
            <person name="Rong J.-C."/>
            <person name="Zhao Q."/>
            <person name="Yi M."/>
            <person name="Wu J.-Y."/>
        </authorList>
    </citation>
    <scope>NUCLEOTIDE SEQUENCE</scope>
    <source>
        <strain evidence="2">MCCC 1K03223</strain>
    </source>
</reference>
<protein>
    <submittedName>
        <fullName evidence="2">Uncharacterized protein</fullName>
    </submittedName>
</protein>